<dbReference type="AlphaFoldDB" id="A0A8H5B8K9"/>
<accession>A0A8H5B8K9</accession>
<protein>
    <submittedName>
        <fullName evidence="1">Uncharacterized protein</fullName>
    </submittedName>
</protein>
<dbReference type="EMBL" id="JAACJJ010000030">
    <property type="protein sequence ID" value="KAF5318785.1"/>
    <property type="molecule type" value="Genomic_DNA"/>
</dbReference>
<organism evidence="1 2">
    <name type="scientific">Psilocybe cf. subviscida</name>
    <dbReference type="NCBI Taxonomy" id="2480587"/>
    <lineage>
        <taxon>Eukaryota</taxon>
        <taxon>Fungi</taxon>
        <taxon>Dikarya</taxon>
        <taxon>Basidiomycota</taxon>
        <taxon>Agaricomycotina</taxon>
        <taxon>Agaricomycetes</taxon>
        <taxon>Agaricomycetidae</taxon>
        <taxon>Agaricales</taxon>
        <taxon>Agaricineae</taxon>
        <taxon>Strophariaceae</taxon>
        <taxon>Psilocybe</taxon>
    </lineage>
</organism>
<evidence type="ECO:0000313" key="1">
    <source>
        <dbReference type="EMBL" id="KAF5318785.1"/>
    </source>
</evidence>
<dbReference type="OrthoDB" id="2932645at2759"/>
<comment type="caution">
    <text evidence="1">The sequence shown here is derived from an EMBL/GenBank/DDBJ whole genome shotgun (WGS) entry which is preliminary data.</text>
</comment>
<gene>
    <name evidence="1" type="ORF">D9619_010844</name>
</gene>
<sequence>MNVRSTFMPSNMKDLTEKTPQNAYARLTLALESDNPLETLSQIFTKLLDTTLDELVLYQYIYVMQNTLTQDRRDMGDTGWSPLQKAWVDAGIVKLMMTVGQSKKISKWPALASYFALHAMWDLTRVGSIEERRTLLHQMLDHNVVQVCIANIGHELAIHRSVAVNILRCLATESFLGETLSSKQCADMIVELCQHILSPPEFYSRQFLSPETTWQSFVCFGSFGHPREKAGKYGPRYFGMSQENAAFAIQGLLMTSPRLSQQFYYEIVEHNPELLDLMFRCASLPRFPWYPECQMDSLLSLHIKLDHDAQKAAAGEWDTVLQGVKILLDRPKGLRHVLEAWEALEDEKFENILSKVKKASEYHAQETPDMESFISIFEYRGSVRASIERLIATVSYANADTEISSVDLLSLLRMTNQGLRDKFPGGGSDASIEENCNSIESNYEIYRKPLYAIFTEDPVEPQMQVAEEATMGPTAHARILTLLANRGMLTNISRRPQPLKGVSPRMTLPLLRQLTSDAALRKFAILGRKRVTDRKDEGLRRFKDAKEADYACVAYFTAAELAAALVAFDDATQGAYSLQLAGVRRDLVLCLGNAAQMALNLKHHDRALCYAAAAVEYVKVLPTDEGSEAVSAAIREKNQYRLNRAREFLEGRS</sequence>
<proteinExistence type="predicted"/>
<keyword evidence="2" id="KW-1185">Reference proteome</keyword>
<name>A0A8H5B8K9_9AGAR</name>
<evidence type="ECO:0000313" key="2">
    <source>
        <dbReference type="Proteomes" id="UP000567179"/>
    </source>
</evidence>
<reference evidence="1 2" key="1">
    <citation type="journal article" date="2020" name="ISME J.">
        <title>Uncovering the hidden diversity of litter-decomposition mechanisms in mushroom-forming fungi.</title>
        <authorList>
            <person name="Floudas D."/>
            <person name="Bentzer J."/>
            <person name="Ahren D."/>
            <person name="Johansson T."/>
            <person name="Persson P."/>
            <person name="Tunlid A."/>
        </authorList>
    </citation>
    <scope>NUCLEOTIDE SEQUENCE [LARGE SCALE GENOMIC DNA]</scope>
    <source>
        <strain evidence="1 2">CBS 101986</strain>
    </source>
</reference>
<dbReference type="Proteomes" id="UP000567179">
    <property type="component" value="Unassembled WGS sequence"/>
</dbReference>